<comment type="function">
    <text evidence="9">Thiol-specific peroxidase that catalyzes the reduction of hydrogen peroxide and organic hydroperoxides to water and alcohols, respectively. Plays a role in cell protection against oxidative stress by detoxifying peroxides.</text>
</comment>
<dbReference type="InterPro" id="IPR037944">
    <property type="entry name" value="PRX5-like"/>
</dbReference>
<dbReference type="EMBL" id="LFIW01000256">
    <property type="protein sequence ID" value="KZL87353.1"/>
    <property type="molecule type" value="Genomic_DNA"/>
</dbReference>
<dbReference type="GO" id="GO:0042744">
    <property type="term" value="P:hydrogen peroxide catabolic process"/>
    <property type="evidence" value="ECO:0007669"/>
    <property type="project" value="TreeGrafter"/>
</dbReference>
<dbReference type="PROSITE" id="PS51352">
    <property type="entry name" value="THIOREDOXIN_2"/>
    <property type="match status" value="1"/>
</dbReference>
<feature type="non-terminal residue" evidence="11">
    <location>
        <position position="1"/>
    </location>
</feature>
<dbReference type="InterPro" id="IPR036249">
    <property type="entry name" value="Thioredoxin-like_sf"/>
</dbReference>
<dbReference type="CDD" id="cd03013">
    <property type="entry name" value="PRX5_like"/>
    <property type="match status" value="1"/>
</dbReference>
<evidence type="ECO:0000256" key="4">
    <source>
        <dbReference type="ARBA" id="ARBA00023002"/>
    </source>
</evidence>
<dbReference type="InterPro" id="IPR013766">
    <property type="entry name" value="Thioredoxin_domain"/>
</dbReference>
<dbReference type="AlphaFoldDB" id="A0A162PMV1"/>
<dbReference type="InterPro" id="IPR013740">
    <property type="entry name" value="Redoxin"/>
</dbReference>
<comment type="caution">
    <text evidence="11">The sequence shown here is derived from an EMBL/GenBank/DDBJ whole genome shotgun (WGS) entry which is preliminary data.</text>
</comment>
<comment type="similarity">
    <text evidence="1 9">Belongs to the peroxiredoxin family. Prx5 subfamily.</text>
</comment>
<proteinExistence type="inferred from homology"/>
<evidence type="ECO:0000256" key="9">
    <source>
        <dbReference type="RuleBase" id="RU366011"/>
    </source>
</evidence>
<evidence type="ECO:0000256" key="8">
    <source>
        <dbReference type="PIRSR" id="PIRSR637944-1"/>
    </source>
</evidence>
<keyword evidence="3 9" id="KW-0049">Antioxidant</keyword>
<keyword evidence="12" id="KW-1185">Reference proteome</keyword>
<organism evidence="11 12">
    <name type="scientific">Colletotrichum incanum</name>
    <name type="common">Soybean anthracnose fungus</name>
    <dbReference type="NCBI Taxonomy" id="1573173"/>
    <lineage>
        <taxon>Eukaryota</taxon>
        <taxon>Fungi</taxon>
        <taxon>Dikarya</taxon>
        <taxon>Ascomycota</taxon>
        <taxon>Pezizomycotina</taxon>
        <taxon>Sordariomycetes</taxon>
        <taxon>Hypocreomycetidae</taxon>
        <taxon>Glomerellales</taxon>
        <taxon>Glomerellaceae</taxon>
        <taxon>Colletotrichum</taxon>
        <taxon>Colletotrichum spaethianum species complex</taxon>
    </lineage>
</organism>
<dbReference type="Proteomes" id="UP000076584">
    <property type="component" value="Unassembled WGS sequence"/>
</dbReference>
<sequence>LTRRSLDIPRSTNSSAILSRLWAQLDLFLLPSTNINKLPTKPQKHIQTTLFSNIQNPQTHTSIKMSGLKVGEPFPENVSFQYIPYQEETADFKVCGIPVKYETSKEFQDKKVVIVSIPGAFTPTCSASHLPGYIEHKDELKAKGVDQVIFLAYNDPFVMSGWGKANNIKDDFIIFASDPNAAFSTSIGWNHGERTARYAIVVDHGKVVYAEKETELQGLEVSGAEPVLKAL</sequence>
<accession>A0A162PMV1</accession>
<dbReference type="GO" id="GO:0005739">
    <property type="term" value="C:mitochondrion"/>
    <property type="evidence" value="ECO:0007669"/>
    <property type="project" value="TreeGrafter"/>
</dbReference>
<dbReference type="FunFam" id="3.40.30.10:FF:000020">
    <property type="entry name" value="Peroxiredoxin"/>
    <property type="match status" value="1"/>
</dbReference>
<dbReference type="GO" id="GO:0045454">
    <property type="term" value="P:cell redox homeostasis"/>
    <property type="evidence" value="ECO:0007669"/>
    <property type="project" value="TreeGrafter"/>
</dbReference>
<evidence type="ECO:0000313" key="12">
    <source>
        <dbReference type="Proteomes" id="UP000076584"/>
    </source>
</evidence>
<dbReference type="SUPFAM" id="SSF52833">
    <property type="entry name" value="Thioredoxin-like"/>
    <property type="match status" value="1"/>
</dbReference>
<feature type="domain" description="Thioredoxin" evidence="10">
    <location>
        <begin position="68"/>
        <end position="231"/>
    </location>
</feature>
<evidence type="ECO:0000313" key="11">
    <source>
        <dbReference type="EMBL" id="KZL87353.1"/>
    </source>
</evidence>
<dbReference type="PANTHER" id="PTHR10430">
    <property type="entry name" value="PEROXIREDOXIN"/>
    <property type="match status" value="1"/>
</dbReference>
<keyword evidence="2 9" id="KW-0575">Peroxidase</keyword>
<dbReference type="GO" id="GO:0008379">
    <property type="term" value="F:thioredoxin peroxidase activity"/>
    <property type="evidence" value="ECO:0007669"/>
    <property type="project" value="InterPro"/>
</dbReference>
<evidence type="ECO:0000259" key="10">
    <source>
        <dbReference type="PROSITE" id="PS51352"/>
    </source>
</evidence>
<evidence type="ECO:0000256" key="3">
    <source>
        <dbReference type="ARBA" id="ARBA00022862"/>
    </source>
</evidence>
<protein>
    <recommendedName>
        <fullName evidence="6">Thioredoxin peroxidase</fullName>
    </recommendedName>
    <alternativeName>
        <fullName evidence="7">Thioredoxin-dependent peroxiredoxin</fullName>
    </alternativeName>
</protein>
<keyword evidence="4 9" id="KW-0560">Oxidoreductase</keyword>
<dbReference type="Gene3D" id="3.40.30.10">
    <property type="entry name" value="Glutaredoxin"/>
    <property type="match status" value="1"/>
</dbReference>
<evidence type="ECO:0000256" key="5">
    <source>
        <dbReference type="ARBA" id="ARBA00023284"/>
    </source>
</evidence>
<dbReference type="GO" id="GO:0005777">
    <property type="term" value="C:peroxisome"/>
    <property type="evidence" value="ECO:0007669"/>
    <property type="project" value="TreeGrafter"/>
</dbReference>
<dbReference type="GO" id="GO:0034599">
    <property type="term" value="P:cellular response to oxidative stress"/>
    <property type="evidence" value="ECO:0007669"/>
    <property type="project" value="InterPro"/>
</dbReference>
<gene>
    <name evidence="11" type="ORF">CI238_03897</name>
</gene>
<evidence type="ECO:0000256" key="6">
    <source>
        <dbReference type="ARBA" id="ARBA00032824"/>
    </source>
</evidence>
<evidence type="ECO:0000256" key="1">
    <source>
        <dbReference type="ARBA" id="ARBA00010505"/>
    </source>
</evidence>
<name>A0A162PMV1_COLIC</name>
<feature type="active site" description="Cysteine sulfenic acid (-SOH) intermediate" evidence="8">
    <location>
        <position position="125"/>
    </location>
</feature>
<dbReference type="STRING" id="1573173.A0A162PMV1"/>
<dbReference type="Pfam" id="PF08534">
    <property type="entry name" value="Redoxin"/>
    <property type="match status" value="1"/>
</dbReference>
<evidence type="ECO:0000256" key="2">
    <source>
        <dbReference type="ARBA" id="ARBA00022559"/>
    </source>
</evidence>
<dbReference type="PANTHER" id="PTHR10430:SF16">
    <property type="entry name" value="PEROXIREDOXIN-5, MITOCHONDRIAL"/>
    <property type="match status" value="1"/>
</dbReference>
<keyword evidence="5 9" id="KW-0676">Redox-active center</keyword>
<reference evidence="11 12" key="1">
    <citation type="submission" date="2015-06" db="EMBL/GenBank/DDBJ databases">
        <title>Survival trade-offs in plant roots during colonization by closely related pathogenic and mutualistic fungi.</title>
        <authorList>
            <person name="Hacquard S."/>
            <person name="Kracher B."/>
            <person name="Hiruma K."/>
            <person name="Weinman A."/>
            <person name="Muench P."/>
            <person name="Garrido Oter R."/>
            <person name="Ver Loren van Themaat E."/>
            <person name="Dallerey J.-F."/>
            <person name="Damm U."/>
            <person name="Henrissat B."/>
            <person name="Lespinet O."/>
            <person name="Thon M."/>
            <person name="Kemen E."/>
            <person name="McHardy A.C."/>
            <person name="Schulze-Lefert P."/>
            <person name="O'Connell R.J."/>
        </authorList>
    </citation>
    <scope>NUCLEOTIDE SEQUENCE [LARGE SCALE GENOMIC DNA]</scope>
    <source>
        <strain evidence="11 12">MAFF 238704</strain>
    </source>
</reference>
<evidence type="ECO:0000256" key="7">
    <source>
        <dbReference type="ARBA" id="ARBA00079296"/>
    </source>
</evidence>